<evidence type="ECO:0000256" key="2">
    <source>
        <dbReference type="SAM" id="SignalP"/>
    </source>
</evidence>
<dbReference type="Pfam" id="PF15192">
    <property type="entry name" value="TMEM213"/>
    <property type="match status" value="1"/>
</dbReference>
<gene>
    <name evidence="4" type="primary">TMEM213</name>
</gene>
<feature type="transmembrane region" description="Helical" evidence="1">
    <location>
        <begin position="75"/>
        <end position="97"/>
    </location>
</feature>
<keyword evidence="1 4" id="KW-0812">Transmembrane</keyword>
<dbReference type="CTD" id="155006"/>
<dbReference type="PANTHER" id="PTHR36293">
    <property type="entry name" value="TRANSMEMBRANE PROTEIN 213"/>
    <property type="match status" value="1"/>
</dbReference>
<proteinExistence type="predicted"/>
<dbReference type="InterPro" id="IPR028121">
    <property type="entry name" value="TMEM213"/>
</dbReference>
<dbReference type="KEGG" id="pmrn:116945459"/>
<dbReference type="Proteomes" id="UP001318040">
    <property type="component" value="Chromosome 24"/>
</dbReference>
<reference evidence="4" key="1">
    <citation type="submission" date="2025-08" db="UniProtKB">
        <authorList>
            <consortium name="RefSeq"/>
        </authorList>
    </citation>
    <scope>IDENTIFICATION</scope>
    <source>
        <tissue evidence="4">Sperm</tissue>
    </source>
</reference>
<dbReference type="AlphaFoldDB" id="A0AAJ7TFE8"/>
<sequence length="117" mass="12137">MAPRTSLIVVASALLCFVSFVPGPGGVCGSTGMNGTQTPQGDSLLQQCTDMITTNAQFCSVAETCCIFGVDQTGWIAAAVGWSLAFLVLIVSCACQLHSIHPEASKRIRLREGGATS</sequence>
<keyword evidence="2" id="KW-0732">Signal</keyword>
<evidence type="ECO:0000313" key="3">
    <source>
        <dbReference type="Proteomes" id="UP001318040"/>
    </source>
</evidence>
<dbReference type="RefSeq" id="XP_032815658.1">
    <property type="nucleotide sequence ID" value="XM_032959767.1"/>
</dbReference>
<organism evidence="3 4">
    <name type="scientific">Petromyzon marinus</name>
    <name type="common">Sea lamprey</name>
    <dbReference type="NCBI Taxonomy" id="7757"/>
    <lineage>
        <taxon>Eukaryota</taxon>
        <taxon>Metazoa</taxon>
        <taxon>Chordata</taxon>
        <taxon>Craniata</taxon>
        <taxon>Vertebrata</taxon>
        <taxon>Cyclostomata</taxon>
        <taxon>Hyperoartia</taxon>
        <taxon>Petromyzontiformes</taxon>
        <taxon>Petromyzontidae</taxon>
        <taxon>Petromyzon</taxon>
    </lineage>
</organism>
<feature type="signal peptide" evidence="2">
    <location>
        <begin position="1"/>
        <end position="29"/>
    </location>
</feature>
<keyword evidence="3" id="KW-1185">Reference proteome</keyword>
<accession>A0AAJ7TFE8</accession>
<protein>
    <submittedName>
        <fullName evidence="4">Transmembrane protein 213</fullName>
    </submittedName>
</protein>
<keyword evidence="1" id="KW-0472">Membrane</keyword>
<evidence type="ECO:0000313" key="4">
    <source>
        <dbReference type="RefSeq" id="XP_032815658.1"/>
    </source>
</evidence>
<name>A0AAJ7TFE8_PETMA</name>
<evidence type="ECO:0000256" key="1">
    <source>
        <dbReference type="SAM" id="Phobius"/>
    </source>
</evidence>
<feature type="chain" id="PRO_5042562571" evidence="2">
    <location>
        <begin position="30"/>
        <end position="117"/>
    </location>
</feature>
<dbReference type="GeneID" id="116945459"/>
<dbReference type="PANTHER" id="PTHR36293:SF1">
    <property type="entry name" value="TRANSMEMBRANE PROTEIN 213"/>
    <property type="match status" value="1"/>
</dbReference>
<keyword evidence="1" id="KW-1133">Transmembrane helix</keyword>